<name>A0A380C957_9GAMM</name>
<reference evidence="1" key="2">
    <citation type="submission" date="2021-05" db="EMBL/GenBank/DDBJ databases">
        <title>Molecular characterization for Shewanella algae harboring chromosomal blaOXA-55-like strains isolated from clinical and environment sample.</title>
        <authorList>
            <person name="Ohama Y."/>
            <person name="Aoki K."/>
            <person name="Harada S."/>
            <person name="Moriya K."/>
            <person name="Ishii Y."/>
            <person name="Tateda K."/>
        </authorList>
    </citation>
    <scope>NUCLEOTIDE SEQUENCE</scope>
    <source>
        <strain evidence="1">TUM17379</strain>
    </source>
</reference>
<organism evidence="2 3">
    <name type="scientific">Shewanella algae</name>
    <dbReference type="NCBI Taxonomy" id="38313"/>
    <lineage>
        <taxon>Bacteria</taxon>
        <taxon>Pseudomonadati</taxon>
        <taxon>Pseudomonadota</taxon>
        <taxon>Gammaproteobacteria</taxon>
        <taxon>Alteromonadales</taxon>
        <taxon>Shewanellaceae</taxon>
        <taxon>Shewanella</taxon>
    </lineage>
</organism>
<dbReference type="AlphaFoldDB" id="A0A380C957"/>
<dbReference type="Proteomes" id="UP000825078">
    <property type="component" value="Chromosome"/>
</dbReference>
<keyword evidence="3" id="KW-1185">Reference proteome</keyword>
<dbReference type="EMBL" id="AP024613">
    <property type="protein sequence ID" value="BCV44525.1"/>
    <property type="molecule type" value="Genomic_DNA"/>
</dbReference>
<evidence type="ECO:0000313" key="2">
    <source>
        <dbReference type="EMBL" id="SUJ14210.1"/>
    </source>
</evidence>
<dbReference type="Proteomes" id="UP000254069">
    <property type="component" value="Unassembled WGS sequence"/>
</dbReference>
<gene>
    <name evidence="2" type="ORF">NCTC10738_04525</name>
    <name evidence="1" type="ORF">TUM17379_15430</name>
</gene>
<dbReference type="EMBL" id="UGYO01000002">
    <property type="protein sequence ID" value="SUJ14210.1"/>
    <property type="molecule type" value="Genomic_DNA"/>
</dbReference>
<protein>
    <submittedName>
        <fullName evidence="2">Uncharacterized protein</fullName>
    </submittedName>
</protein>
<proteinExistence type="predicted"/>
<reference evidence="2 3" key="1">
    <citation type="submission" date="2018-06" db="EMBL/GenBank/DDBJ databases">
        <authorList>
            <consortium name="Pathogen Informatics"/>
            <person name="Doyle S."/>
        </authorList>
    </citation>
    <scope>NUCLEOTIDE SEQUENCE [LARGE SCALE GENOMIC DNA]</scope>
    <source>
        <strain evidence="2 3">NCTC10738</strain>
    </source>
</reference>
<accession>A0A380C957</accession>
<sequence>MKRKTINNAMARRRSLVKTRHKRILNRHKLFFSFLQQAD</sequence>
<evidence type="ECO:0000313" key="1">
    <source>
        <dbReference type="EMBL" id="BCV44525.1"/>
    </source>
</evidence>
<evidence type="ECO:0000313" key="3">
    <source>
        <dbReference type="Proteomes" id="UP000254069"/>
    </source>
</evidence>